<evidence type="ECO:0000256" key="1">
    <source>
        <dbReference type="ARBA" id="ARBA00001971"/>
    </source>
</evidence>
<dbReference type="PANTHER" id="PTHR24305">
    <property type="entry name" value="CYTOCHROME P450"/>
    <property type="match status" value="1"/>
</dbReference>
<dbReference type="AlphaFoldDB" id="A0A5N5XHY2"/>
<keyword evidence="3 8" id="KW-0349">Heme</keyword>
<dbReference type="GO" id="GO:0005506">
    <property type="term" value="F:iron ion binding"/>
    <property type="evidence" value="ECO:0007669"/>
    <property type="project" value="InterPro"/>
</dbReference>
<dbReference type="GO" id="GO:0045122">
    <property type="term" value="P:aflatoxin biosynthetic process"/>
    <property type="evidence" value="ECO:0007669"/>
    <property type="project" value="UniProtKB-ARBA"/>
</dbReference>
<keyword evidence="6 8" id="KW-0408">Iron</keyword>
<evidence type="ECO:0000256" key="5">
    <source>
        <dbReference type="ARBA" id="ARBA00023002"/>
    </source>
</evidence>
<keyword evidence="10" id="KW-0472">Membrane</keyword>
<accession>A0A5N5XHY2</accession>
<dbReference type="GO" id="GO:0016705">
    <property type="term" value="F:oxidoreductase activity, acting on paired donors, with incorporation or reduction of molecular oxygen"/>
    <property type="evidence" value="ECO:0007669"/>
    <property type="project" value="InterPro"/>
</dbReference>
<keyword evidence="5 9" id="KW-0560">Oxidoreductase</keyword>
<comment type="cofactor">
    <cofactor evidence="1 8">
        <name>heme</name>
        <dbReference type="ChEBI" id="CHEBI:30413"/>
    </cofactor>
</comment>
<evidence type="ECO:0000256" key="10">
    <source>
        <dbReference type="SAM" id="Phobius"/>
    </source>
</evidence>
<evidence type="ECO:0000313" key="11">
    <source>
        <dbReference type="EMBL" id="KAB8078700.1"/>
    </source>
</evidence>
<organism evidence="11 12">
    <name type="scientific">Aspergillus leporis</name>
    <dbReference type="NCBI Taxonomy" id="41062"/>
    <lineage>
        <taxon>Eukaryota</taxon>
        <taxon>Fungi</taxon>
        <taxon>Dikarya</taxon>
        <taxon>Ascomycota</taxon>
        <taxon>Pezizomycotina</taxon>
        <taxon>Eurotiomycetes</taxon>
        <taxon>Eurotiomycetidae</taxon>
        <taxon>Eurotiales</taxon>
        <taxon>Aspergillaceae</taxon>
        <taxon>Aspergillus</taxon>
        <taxon>Aspergillus subgen. Circumdati</taxon>
    </lineage>
</organism>
<keyword evidence="12" id="KW-1185">Reference proteome</keyword>
<reference evidence="11 12" key="1">
    <citation type="submission" date="2019-04" db="EMBL/GenBank/DDBJ databases">
        <title>Friends and foes A comparative genomics study of 23 Aspergillus species from section Flavi.</title>
        <authorList>
            <consortium name="DOE Joint Genome Institute"/>
            <person name="Kjaerbolling I."/>
            <person name="Vesth T."/>
            <person name="Frisvad J.C."/>
            <person name="Nybo J.L."/>
            <person name="Theobald S."/>
            <person name="Kildgaard S."/>
            <person name="Isbrandt T."/>
            <person name="Kuo A."/>
            <person name="Sato A."/>
            <person name="Lyhne E.K."/>
            <person name="Kogle M.E."/>
            <person name="Wiebenga A."/>
            <person name="Kun R.S."/>
            <person name="Lubbers R.J."/>
            <person name="Makela M.R."/>
            <person name="Barry K."/>
            <person name="Chovatia M."/>
            <person name="Clum A."/>
            <person name="Daum C."/>
            <person name="Haridas S."/>
            <person name="He G."/>
            <person name="LaButti K."/>
            <person name="Lipzen A."/>
            <person name="Mondo S."/>
            <person name="Riley R."/>
            <person name="Salamov A."/>
            <person name="Simmons B.A."/>
            <person name="Magnuson J.K."/>
            <person name="Henrissat B."/>
            <person name="Mortensen U.H."/>
            <person name="Larsen T.O."/>
            <person name="Devries R.P."/>
            <person name="Grigoriev I.V."/>
            <person name="Machida M."/>
            <person name="Baker S.E."/>
            <person name="Andersen M.R."/>
        </authorList>
    </citation>
    <scope>NUCLEOTIDE SEQUENCE [LARGE SCALE GENOMIC DNA]</scope>
    <source>
        <strain evidence="11 12">CBS 151.66</strain>
    </source>
</reference>
<dbReference type="PROSITE" id="PS00086">
    <property type="entry name" value="CYTOCHROME_P450"/>
    <property type="match status" value="1"/>
</dbReference>
<evidence type="ECO:0000256" key="8">
    <source>
        <dbReference type="PIRSR" id="PIRSR602401-1"/>
    </source>
</evidence>
<keyword evidence="4 8" id="KW-0479">Metal-binding</keyword>
<dbReference type="GO" id="GO:0020037">
    <property type="term" value="F:heme binding"/>
    <property type="evidence" value="ECO:0007669"/>
    <property type="project" value="InterPro"/>
</dbReference>
<name>A0A5N5XHY2_9EURO</name>
<dbReference type="SUPFAM" id="SSF48264">
    <property type="entry name" value="Cytochrome P450"/>
    <property type="match status" value="1"/>
</dbReference>
<dbReference type="Gene3D" id="1.10.630.10">
    <property type="entry name" value="Cytochrome P450"/>
    <property type="match status" value="1"/>
</dbReference>
<evidence type="ECO:0000256" key="4">
    <source>
        <dbReference type="ARBA" id="ARBA00022723"/>
    </source>
</evidence>
<dbReference type="EMBL" id="ML732156">
    <property type="protein sequence ID" value="KAB8078700.1"/>
    <property type="molecule type" value="Genomic_DNA"/>
</dbReference>
<sequence length="499" mass="57451">MIQSIDMPQNAISWVVISTAAVLFYFLSKAVYNAFFHPLSRYPGPISHAVSRLPYLYRAMKGTLPFDMLDMHKRYGDIVRIAPDELAFSHPEAWKDIMGHRKGGLEMEKASWFYRPVEDEPTHVVNSDREEHSTLRWQLAHGFSEKAMRDQEPMIRGYVNLLLQKLRENCSLGDPMVLNDWYNYTTFDIIGDLAFGEPFGCLQGSNYDDWIQSIFRSARLGIILQALSFVPWLKRALMALIPRSVQEARNRHRSLTRQKMLRRIGNTEGRPDLIEGLLKKKEELNLCVDKLISNAEILIIGGSETTATLLSGVTYLLLKNPGAYRTLTGEVRSTFNSEEEINLVSVTKLRYMLACLDEALRMYPPVANGLPRVCPKGGAEILGAHIPERTYVSIHQWALYRRDEYFTDPNNFHPERFLSDPRFLHDRRDMLQPFHVGPRNCLGRNLAYSEMRLILALIVFNFDMKLDDDAQDWIQQKNFLMWQKGPLKVHLTPVGRSSA</sequence>
<dbReference type="InterPro" id="IPR036396">
    <property type="entry name" value="Cyt_P450_sf"/>
</dbReference>
<dbReference type="Pfam" id="PF00067">
    <property type="entry name" value="p450"/>
    <property type="match status" value="1"/>
</dbReference>
<evidence type="ECO:0000256" key="3">
    <source>
        <dbReference type="ARBA" id="ARBA00022617"/>
    </source>
</evidence>
<keyword evidence="10" id="KW-1133">Transmembrane helix</keyword>
<dbReference type="PANTHER" id="PTHR24305:SF230">
    <property type="entry name" value="P450, PUTATIVE (EUROFUNG)-RELATED"/>
    <property type="match status" value="1"/>
</dbReference>
<evidence type="ECO:0000256" key="6">
    <source>
        <dbReference type="ARBA" id="ARBA00023004"/>
    </source>
</evidence>
<dbReference type="PRINTS" id="PR00385">
    <property type="entry name" value="P450"/>
</dbReference>
<proteinExistence type="inferred from homology"/>
<dbReference type="GO" id="GO:0004497">
    <property type="term" value="F:monooxygenase activity"/>
    <property type="evidence" value="ECO:0007669"/>
    <property type="project" value="UniProtKB-KW"/>
</dbReference>
<evidence type="ECO:0000313" key="12">
    <source>
        <dbReference type="Proteomes" id="UP000326565"/>
    </source>
</evidence>
<evidence type="ECO:0000256" key="2">
    <source>
        <dbReference type="ARBA" id="ARBA00010617"/>
    </source>
</evidence>
<keyword evidence="10" id="KW-0812">Transmembrane</keyword>
<gene>
    <name evidence="11" type="ORF">BDV29DRAFT_201878</name>
</gene>
<keyword evidence="7 9" id="KW-0503">Monooxygenase</keyword>
<dbReference type="Proteomes" id="UP000326565">
    <property type="component" value="Unassembled WGS sequence"/>
</dbReference>
<comment type="similarity">
    <text evidence="2 9">Belongs to the cytochrome P450 family.</text>
</comment>
<dbReference type="FunFam" id="1.10.630.10:FF:000047">
    <property type="entry name" value="Cytochrome P450 monooxygenase"/>
    <property type="match status" value="1"/>
</dbReference>
<evidence type="ECO:0000256" key="7">
    <source>
        <dbReference type="ARBA" id="ARBA00023033"/>
    </source>
</evidence>
<dbReference type="InterPro" id="IPR001128">
    <property type="entry name" value="Cyt_P450"/>
</dbReference>
<dbReference type="PRINTS" id="PR00463">
    <property type="entry name" value="EP450I"/>
</dbReference>
<dbReference type="InterPro" id="IPR050121">
    <property type="entry name" value="Cytochrome_P450_monoxygenase"/>
</dbReference>
<protein>
    <submittedName>
        <fullName evidence="11">Cytochrome P450</fullName>
    </submittedName>
</protein>
<dbReference type="InterPro" id="IPR017972">
    <property type="entry name" value="Cyt_P450_CS"/>
</dbReference>
<feature type="binding site" description="axial binding residue" evidence="8">
    <location>
        <position position="441"/>
    </location>
    <ligand>
        <name>heme</name>
        <dbReference type="ChEBI" id="CHEBI:30413"/>
    </ligand>
    <ligandPart>
        <name>Fe</name>
        <dbReference type="ChEBI" id="CHEBI:18248"/>
    </ligandPart>
</feature>
<dbReference type="InterPro" id="IPR002401">
    <property type="entry name" value="Cyt_P450_E_grp-I"/>
</dbReference>
<dbReference type="OrthoDB" id="1470350at2759"/>
<feature type="transmembrane region" description="Helical" evidence="10">
    <location>
        <begin position="12"/>
        <end position="32"/>
    </location>
</feature>
<dbReference type="CDD" id="cd11058">
    <property type="entry name" value="CYP60B-like"/>
    <property type="match status" value="1"/>
</dbReference>
<evidence type="ECO:0000256" key="9">
    <source>
        <dbReference type="RuleBase" id="RU000461"/>
    </source>
</evidence>